<proteinExistence type="predicted"/>
<dbReference type="InParanoid" id="Q38DF5"/>
<evidence type="ECO:0000313" key="2">
    <source>
        <dbReference type="Proteomes" id="UP000008524"/>
    </source>
</evidence>
<gene>
    <name evidence="1" type="ORF">Tb09.211.3520</name>
</gene>
<dbReference type="GeneID" id="3660969"/>
<sequence length="70" mass="7998">MKDEKERKMSSNDKEIQRKRGNGCISFAVYVLFSPTRFTVREGGGGRVAYPHTFAPSICRRSRTREGKLC</sequence>
<dbReference type="RefSeq" id="XP_827495.1">
    <property type="nucleotide sequence ID" value="XM_822402.1"/>
</dbReference>
<reference evidence="1 2" key="2">
    <citation type="journal article" date="2005" name="Science">
        <title>The genome of the African trypanosome Trypanosoma brucei.</title>
        <authorList>
            <person name="Berriman M."/>
            <person name="Ghedin E."/>
            <person name="Hertz-Fowler C."/>
            <person name="Blandin G."/>
            <person name="Renauld H."/>
            <person name="Bartholomeu D.C."/>
            <person name="Lennard N.J."/>
            <person name="Caler E."/>
            <person name="Hamlin N.E."/>
            <person name="Haas B."/>
            <person name="Bohme U."/>
            <person name="Hannick L."/>
            <person name="Aslett M.A."/>
            <person name="Shallom J."/>
            <person name="Marcello L."/>
            <person name="Hou L."/>
            <person name="Wickstead B."/>
            <person name="Alsmark U.C."/>
            <person name="Arrowsmith C."/>
            <person name="Atkin R.J."/>
            <person name="Barron A.J."/>
            <person name="Bringaud F."/>
            <person name="Brooks K."/>
            <person name="Carrington M."/>
            <person name="Cherevach I."/>
            <person name="Chillingworth T.J."/>
            <person name="Churcher C."/>
            <person name="Clark L.N."/>
            <person name="Corton C.H."/>
            <person name="Cronin A."/>
            <person name="Davies R.M."/>
            <person name="Doggett J."/>
            <person name="Djikeng A."/>
            <person name="Feldblyum T."/>
            <person name="Field M.C."/>
            <person name="Fraser A."/>
            <person name="Goodhead I."/>
            <person name="Hance Z."/>
            <person name="Harper D."/>
            <person name="Harris B.R."/>
            <person name="Hauser H."/>
            <person name="Hostetler J."/>
            <person name="Ivens A."/>
            <person name="Jagels K."/>
            <person name="Johnson D."/>
            <person name="Johnson J."/>
            <person name="Jones K."/>
            <person name="Kerhornou A.X."/>
            <person name="Koo H."/>
            <person name="Larke N."/>
            <person name="Landfear S."/>
            <person name="Larkin C."/>
            <person name="Leech V."/>
            <person name="Line A."/>
            <person name="Lord A."/>
            <person name="Macleod A."/>
            <person name="Mooney P.J."/>
            <person name="Moule S."/>
            <person name="Martin D.M."/>
            <person name="Morgan G.W."/>
            <person name="Mungall K."/>
            <person name="Norbertczak H."/>
            <person name="Ormond D."/>
            <person name="Pai G."/>
            <person name="Peacock C.S."/>
            <person name="Peterson J."/>
            <person name="Quail M.A."/>
            <person name="Rabbinowitsch E."/>
            <person name="Rajandream M.A."/>
            <person name="Reitter C."/>
            <person name="Salzberg S.L."/>
            <person name="Sanders M."/>
            <person name="Schobel S."/>
            <person name="Sharp S."/>
            <person name="Simmonds M."/>
            <person name="Simpson A.J."/>
            <person name="Tallon L."/>
            <person name="Turner C.M."/>
            <person name="Tait A."/>
            <person name="Tivey A.R."/>
            <person name="Van Aken S."/>
            <person name="Walker D."/>
            <person name="Wanless D."/>
            <person name="Wang S."/>
            <person name="White B."/>
            <person name="White O."/>
            <person name="Whitehead S."/>
            <person name="Woodward J."/>
            <person name="Wortman J."/>
            <person name="Adams M.D."/>
            <person name="Embley T.M."/>
            <person name="Gull K."/>
            <person name="Ullu E."/>
            <person name="Barry J.D."/>
            <person name="Fairlamb A.H."/>
            <person name="Opperdoes F."/>
            <person name="Barrell B.G."/>
            <person name="Donelson J.E."/>
            <person name="Hall N."/>
            <person name="Fraser C.M."/>
            <person name="Melville S.E."/>
            <person name="El-Sayed N.M."/>
        </authorList>
    </citation>
    <scope>NUCLEOTIDE SEQUENCE [LARGE SCALE GENOMIC DNA]</scope>
    <source>
        <strain evidence="1 2">927/4 GUTat10.1</strain>
    </source>
</reference>
<dbReference type="AlphaFoldDB" id="Q38DF5"/>
<evidence type="ECO:0000313" key="1">
    <source>
        <dbReference type="EMBL" id="EAN77165.1"/>
    </source>
</evidence>
<keyword evidence="2" id="KW-1185">Reference proteome</keyword>
<accession>Q38DF5</accession>
<name>Q38DF5_TRYB2</name>
<dbReference type="Proteomes" id="UP000008524">
    <property type="component" value="Chromosome 9"/>
</dbReference>
<protein>
    <submittedName>
        <fullName evidence="1">Uncharacterized protein</fullName>
    </submittedName>
</protein>
<dbReference type="KEGG" id="tbr:Tb09.211.3520"/>
<reference evidence="1 2" key="1">
    <citation type="journal article" date="2005" name="Science">
        <title>Comparative genomics of trypanosomatid parasitic protozoa.</title>
        <authorList>
            <person name="El-Sayed N.M."/>
            <person name="Myler P.J."/>
            <person name="Blandin G."/>
            <person name="Berriman M."/>
            <person name="Crabtree J."/>
            <person name="Aggarwal G."/>
            <person name="Caler E."/>
            <person name="Renauld H."/>
            <person name="Worthey E.A."/>
            <person name="Hertz-Fowler C."/>
            <person name="Ghedin E."/>
            <person name="Peacock C."/>
            <person name="Bartholomeu D.C."/>
            <person name="Haas B.J."/>
            <person name="Tran A.N."/>
            <person name="Wortman J.R."/>
            <person name="Alsmark U.C."/>
            <person name="Angiuoli S."/>
            <person name="Anupama A."/>
            <person name="Badger J."/>
            <person name="Bringaud F."/>
            <person name="Cadag E."/>
            <person name="Carlton J.M."/>
            <person name="Cerqueira G.C."/>
            <person name="Creasy T."/>
            <person name="Delcher A.L."/>
            <person name="Djikeng A."/>
            <person name="Embley T.M."/>
            <person name="Hauser C."/>
            <person name="Ivens A.C."/>
            <person name="Kummerfeld S.K."/>
            <person name="Pereira-Leal J.B."/>
            <person name="Nilsson D."/>
            <person name="Peterson J."/>
            <person name="Salzberg S.L."/>
            <person name="Shallom J."/>
            <person name="Silva J.C."/>
            <person name="Sundaram J."/>
            <person name="Westenberger S."/>
            <person name="White O."/>
            <person name="Melville S.E."/>
            <person name="Donelson J.E."/>
            <person name="Andersson B."/>
            <person name="Stuart K.D."/>
            <person name="Hall N."/>
        </authorList>
    </citation>
    <scope>NUCLEOTIDE SEQUENCE [LARGE SCALE GENOMIC DNA]</scope>
    <source>
        <strain evidence="1 2">927/4 GUTat10.1</strain>
    </source>
</reference>
<organism evidence="1 2">
    <name type="scientific">Trypanosoma brucei brucei (strain 927/4 GUTat10.1)</name>
    <dbReference type="NCBI Taxonomy" id="185431"/>
    <lineage>
        <taxon>Eukaryota</taxon>
        <taxon>Discoba</taxon>
        <taxon>Euglenozoa</taxon>
        <taxon>Kinetoplastea</taxon>
        <taxon>Metakinetoplastina</taxon>
        <taxon>Trypanosomatida</taxon>
        <taxon>Trypanosomatidae</taxon>
        <taxon>Trypanosoma</taxon>
    </lineage>
</organism>
<dbReference type="PaxDb" id="5691-EAN77165"/>
<dbReference type="EMBL" id="CM000207">
    <property type="protein sequence ID" value="EAN77165.1"/>
    <property type="molecule type" value="Genomic_DNA"/>
</dbReference>